<evidence type="ECO:0000313" key="1">
    <source>
        <dbReference type="EMBL" id="PWY70886.1"/>
    </source>
</evidence>
<dbReference type="Proteomes" id="UP000246702">
    <property type="component" value="Unassembled WGS sequence"/>
</dbReference>
<reference evidence="1 2" key="1">
    <citation type="submission" date="2016-12" db="EMBL/GenBank/DDBJ databases">
        <title>The genomes of Aspergillus section Nigri reveals drivers in fungal speciation.</title>
        <authorList>
            <consortium name="DOE Joint Genome Institute"/>
            <person name="Vesth T.C."/>
            <person name="Nybo J."/>
            <person name="Theobald S."/>
            <person name="Brandl J."/>
            <person name="Frisvad J.C."/>
            <person name="Nielsen K.F."/>
            <person name="Lyhne E.K."/>
            <person name="Kogle M.E."/>
            <person name="Kuo A."/>
            <person name="Riley R."/>
            <person name="Clum A."/>
            <person name="Nolan M."/>
            <person name="Lipzen A."/>
            <person name="Salamov A."/>
            <person name="Henrissat B."/>
            <person name="Wiebenga A."/>
            <person name="De Vries R.P."/>
            <person name="Grigoriev I.V."/>
            <person name="Mortensen U.H."/>
            <person name="Andersen M.R."/>
            <person name="Baker S.E."/>
        </authorList>
    </citation>
    <scope>NUCLEOTIDE SEQUENCE [LARGE SCALE GENOMIC DNA]</scope>
    <source>
        <strain evidence="1 2">CBS 115572</strain>
    </source>
</reference>
<dbReference type="AlphaFoldDB" id="A0A317V9L9"/>
<organism evidence="1 2">
    <name type="scientific">Aspergillus sclerotioniger CBS 115572</name>
    <dbReference type="NCBI Taxonomy" id="1450535"/>
    <lineage>
        <taxon>Eukaryota</taxon>
        <taxon>Fungi</taxon>
        <taxon>Dikarya</taxon>
        <taxon>Ascomycota</taxon>
        <taxon>Pezizomycotina</taxon>
        <taxon>Eurotiomycetes</taxon>
        <taxon>Eurotiomycetidae</taxon>
        <taxon>Eurotiales</taxon>
        <taxon>Aspergillaceae</taxon>
        <taxon>Aspergillus</taxon>
        <taxon>Aspergillus subgen. Circumdati</taxon>
    </lineage>
</organism>
<evidence type="ECO:0000313" key="2">
    <source>
        <dbReference type="Proteomes" id="UP000246702"/>
    </source>
</evidence>
<protein>
    <submittedName>
        <fullName evidence="1">Uncharacterized protein</fullName>
    </submittedName>
</protein>
<dbReference type="EMBL" id="MSFK01000038">
    <property type="protein sequence ID" value="PWY70886.1"/>
    <property type="molecule type" value="Genomic_DNA"/>
</dbReference>
<name>A0A317V9L9_9EURO</name>
<proteinExistence type="predicted"/>
<keyword evidence="2" id="KW-1185">Reference proteome</keyword>
<sequence>MAKGSSQNSAPRGQGTRRLTALLNGETADHGDITREQFHDLYKQDPERTFDVILNIMNELESETCEIAQERDAIQKERDQQALQIIDLTKERDSFAVQITRQAVNLDWGASSSETKKSMKIPDPPMFGDGKDITLEDWILVMRQK</sequence>
<accession>A0A317V9L9</accession>
<gene>
    <name evidence="1" type="ORF">BO94DRAFT_550592</name>
</gene>
<comment type="caution">
    <text evidence="1">The sequence shown here is derived from an EMBL/GenBank/DDBJ whole genome shotgun (WGS) entry which is preliminary data.</text>
</comment>
<dbReference type="RefSeq" id="XP_025462780.1">
    <property type="nucleotide sequence ID" value="XM_025613499.1"/>
</dbReference>
<dbReference type="GeneID" id="37115642"/>
<dbReference type="STRING" id="1450535.A0A317V9L9"/>
<dbReference type="OrthoDB" id="4510424at2759"/>